<dbReference type="Gene3D" id="1.10.287.130">
    <property type="match status" value="1"/>
</dbReference>
<dbReference type="Pfam" id="PF02518">
    <property type="entry name" value="HATPase_c"/>
    <property type="match status" value="1"/>
</dbReference>
<dbReference type="PANTHER" id="PTHR43711:SF13">
    <property type="entry name" value="DRUG SENSORY PROTEIN A"/>
    <property type="match status" value="1"/>
</dbReference>
<reference evidence="7" key="1">
    <citation type="journal article" date="2007" name="Mol. Biol. Evol.">
        <title>Plastid genome sequence of the cryptophyte alga Rhodomonas salina CCMP1319: lateral transfer of putative DNA replication machinery and a test of chromist plastid phylogeny.</title>
        <authorList>
            <person name="Khan H."/>
            <person name="Parks N."/>
            <person name="Kozera C."/>
            <person name="Curtis B.A."/>
            <person name="Parsons B."/>
            <person name="Bowman S."/>
            <person name="Archibald J.M."/>
        </authorList>
    </citation>
    <scope>NUCLEOTIDE SEQUENCE [LARGE SCALE GENOMIC DNA]</scope>
    <source>
        <strain evidence="7">CCMP1319</strain>
    </source>
</reference>
<dbReference type="EMBL" id="EF508371">
    <property type="protein sequence ID" value="ABO70738.1"/>
    <property type="molecule type" value="Genomic_DNA"/>
</dbReference>
<dbReference type="InterPro" id="IPR050736">
    <property type="entry name" value="Sensor_HK_Regulatory"/>
</dbReference>
<evidence type="ECO:0000259" key="6">
    <source>
        <dbReference type="PROSITE" id="PS50109"/>
    </source>
</evidence>
<evidence type="ECO:0000256" key="5">
    <source>
        <dbReference type="ARBA" id="ARBA00023012"/>
    </source>
</evidence>
<sequence length="363" mass="41660">MPKIKKIRNRYDLCNTKILVDTNLVILFIDHMALRILELDRDRVVGTNVLLYLPYSIRQEIIPHLDNLLHIGKQKKSAEKKTQLSIETNNNSKFKIKLLPIRNINNNVLKGINLHVTCVKENNQTDYLTPQYINNLSHELRAPLFNIRSFLETLYEYNDELTLEQRSEFLEIATNETNRLNNLVKSILDFAELENKRTSDRSQSSIRSIVEEIIQLNQFIAINKRLLILKTIENIQEVIISDDGSLIRVLSNLLNNSIKFTYPKGLININTKTLQSKFLQIRYQKSVGRISIIDTGIGVSKENNKKILNRFARGNHKNHIITGSGLGLPIVNETLAKNKQKLTFSSNTRKGSSASFNLIVSEV</sequence>
<evidence type="ECO:0000256" key="2">
    <source>
        <dbReference type="ARBA" id="ARBA00012438"/>
    </source>
</evidence>
<geneLocation type="chloroplast" evidence="7"/>
<dbReference type="SUPFAM" id="SSF47384">
    <property type="entry name" value="Homodimeric domain of signal transducing histidine kinase"/>
    <property type="match status" value="1"/>
</dbReference>
<keyword evidence="7" id="KW-0150">Chloroplast</keyword>
<evidence type="ECO:0000256" key="1">
    <source>
        <dbReference type="ARBA" id="ARBA00000085"/>
    </source>
</evidence>
<dbReference type="EC" id="2.7.13.3" evidence="2"/>
<dbReference type="InterPro" id="IPR036890">
    <property type="entry name" value="HATPase_C_sf"/>
</dbReference>
<dbReference type="Pfam" id="PF00512">
    <property type="entry name" value="HisKA"/>
    <property type="match status" value="1"/>
</dbReference>
<dbReference type="GO" id="GO:0000155">
    <property type="term" value="F:phosphorelay sensor kinase activity"/>
    <property type="evidence" value="ECO:0007669"/>
    <property type="project" value="InterPro"/>
</dbReference>
<keyword evidence="4 7" id="KW-0418">Kinase</keyword>
<evidence type="ECO:0000256" key="3">
    <source>
        <dbReference type="ARBA" id="ARBA00022679"/>
    </source>
</evidence>
<organism evidence="7">
    <name type="scientific">Rhodomonas salina</name>
    <name type="common">Pyrenomonas salina</name>
    <dbReference type="NCBI Taxonomy" id="3034"/>
    <lineage>
        <taxon>Eukaryota</taxon>
        <taxon>Cryptophyceae</taxon>
        <taxon>Pyrenomonadales</taxon>
        <taxon>Pyrenomonadaceae</taxon>
        <taxon>Rhodomonas</taxon>
    </lineage>
</organism>
<gene>
    <name evidence="7" type="primary">ycf26</name>
</gene>
<keyword evidence="5" id="KW-0902">Two-component regulatory system</keyword>
<dbReference type="InterPro" id="IPR035965">
    <property type="entry name" value="PAS-like_dom_sf"/>
</dbReference>
<dbReference type="InterPro" id="IPR003661">
    <property type="entry name" value="HisK_dim/P_dom"/>
</dbReference>
<feature type="domain" description="Histidine kinase" evidence="6">
    <location>
        <begin position="135"/>
        <end position="362"/>
    </location>
</feature>
<dbReference type="SUPFAM" id="SSF55785">
    <property type="entry name" value="PYP-like sensor domain (PAS domain)"/>
    <property type="match status" value="1"/>
</dbReference>
<dbReference type="Gene3D" id="3.30.565.10">
    <property type="entry name" value="Histidine kinase-like ATPase, C-terminal domain"/>
    <property type="match status" value="1"/>
</dbReference>
<name>A6MVT6_RHDSA</name>
<accession>A6MVT6</accession>
<dbReference type="CDD" id="cd00082">
    <property type="entry name" value="HisKA"/>
    <property type="match status" value="1"/>
</dbReference>
<dbReference type="RefSeq" id="YP_001293515.1">
    <property type="nucleotide sequence ID" value="NC_009573.1"/>
</dbReference>
<dbReference type="InterPro" id="IPR036097">
    <property type="entry name" value="HisK_dim/P_sf"/>
</dbReference>
<comment type="catalytic activity">
    <reaction evidence="1">
        <text>ATP + protein L-histidine = ADP + protein N-phospho-L-histidine.</text>
        <dbReference type="EC" id="2.7.13.3"/>
    </reaction>
</comment>
<proteinExistence type="predicted"/>
<dbReference type="InterPro" id="IPR003594">
    <property type="entry name" value="HATPase_dom"/>
</dbReference>
<dbReference type="PROSITE" id="PS50109">
    <property type="entry name" value="HIS_KIN"/>
    <property type="match status" value="1"/>
</dbReference>
<dbReference type="InterPro" id="IPR005467">
    <property type="entry name" value="His_kinase_dom"/>
</dbReference>
<dbReference type="SUPFAM" id="SSF55874">
    <property type="entry name" value="ATPase domain of HSP90 chaperone/DNA topoisomerase II/histidine kinase"/>
    <property type="match status" value="1"/>
</dbReference>
<dbReference type="SMART" id="SM00388">
    <property type="entry name" value="HisKA"/>
    <property type="match status" value="1"/>
</dbReference>
<dbReference type="PANTHER" id="PTHR43711">
    <property type="entry name" value="TWO-COMPONENT HISTIDINE KINASE"/>
    <property type="match status" value="1"/>
</dbReference>
<dbReference type="AlphaFoldDB" id="A6MVT6"/>
<evidence type="ECO:0000313" key="7">
    <source>
        <dbReference type="EMBL" id="ABO70738.1"/>
    </source>
</evidence>
<keyword evidence="3" id="KW-0808">Transferase</keyword>
<protein>
    <recommendedName>
        <fullName evidence="2">histidine kinase</fullName>
        <ecNumber evidence="2">2.7.13.3</ecNumber>
    </recommendedName>
</protein>
<keyword evidence="7" id="KW-0934">Plastid</keyword>
<dbReference type="SMART" id="SM00387">
    <property type="entry name" value="HATPase_c"/>
    <property type="match status" value="1"/>
</dbReference>
<dbReference type="GeneID" id="5228614"/>
<evidence type="ECO:0000256" key="4">
    <source>
        <dbReference type="ARBA" id="ARBA00022777"/>
    </source>
</evidence>